<dbReference type="EMBL" id="ML976015">
    <property type="protein sequence ID" value="KAF1944698.1"/>
    <property type="molecule type" value="Genomic_DNA"/>
</dbReference>
<feature type="transmembrane region" description="Helical" evidence="2">
    <location>
        <begin position="71"/>
        <end position="93"/>
    </location>
</feature>
<feature type="transmembrane region" description="Helical" evidence="2">
    <location>
        <begin position="28"/>
        <end position="51"/>
    </location>
</feature>
<keyword evidence="2" id="KW-1133">Transmembrane helix</keyword>
<organism evidence="3 4">
    <name type="scientific">Clathrospora elynae</name>
    <dbReference type="NCBI Taxonomy" id="706981"/>
    <lineage>
        <taxon>Eukaryota</taxon>
        <taxon>Fungi</taxon>
        <taxon>Dikarya</taxon>
        <taxon>Ascomycota</taxon>
        <taxon>Pezizomycotina</taxon>
        <taxon>Dothideomycetes</taxon>
        <taxon>Pleosporomycetidae</taxon>
        <taxon>Pleosporales</taxon>
        <taxon>Diademaceae</taxon>
        <taxon>Clathrospora</taxon>
    </lineage>
</organism>
<keyword evidence="2" id="KW-0812">Transmembrane</keyword>
<sequence>MVANTPVTTSSTDYGAPASAPASKLRPLLATLNLLHLITSLILLGASSYFLANLNNGEDSVGFTTSRGWNLMRLLVAFSVLSTLLSLVSLYLLSRLLRASRASRANASNYAVPDKVYAPPTVPATTAPSMAPSTTPSTAPYAAV</sequence>
<dbReference type="AlphaFoldDB" id="A0A6A5SXV8"/>
<proteinExistence type="predicted"/>
<name>A0A6A5SXV8_9PLEO</name>
<gene>
    <name evidence="3" type="ORF">EJ02DRAFT_432278</name>
</gene>
<feature type="region of interest" description="Disordered" evidence="1">
    <location>
        <begin position="125"/>
        <end position="144"/>
    </location>
</feature>
<keyword evidence="2" id="KW-0472">Membrane</keyword>
<evidence type="ECO:0000256" key="1">
    <source>
        <dbReference type="SAM" id="MobiDB-lite"/>
    </source>
</evidence>
<keyword evidence="4" id="KW-1185">Reference proteome</keyword>
<protein>
    <submittedName>
        <fullName evidence="3">Uncharacterized protein</fullName>
    </submittedName>
</protein>
<evidence type="ECO:0000256" key="2">
    <source>
        <dbReference type="SAM" id="Phobius"/>
    </source>
</evidence>
<evidence type="ECO:0000313" key="4">
    <source>
        <dbReference type="Proteomes" id="UP000800038"/>
    </source>
</evidence>
<reference evidence="3" key="1">
    <citation type="journal article" date="2020" name="Stud. Mycol.">
        <title>101 Dothideomycetes genomes: a test case for predicting lifestyles and emergence of pathogens.</title>
        <authorList>
            <person name="Haridas S."/>
            <person name="Albert R."/>
            <person name="Binder M."/>
            <person name="Bloem J."/>
            <person name="Labutti K."/>
            <person name="Salamov A."/>
            <person name="Andreopoulos B."/>
            <person name="Baker S."/>
            <person name="Barry K."/>
            <person name="Bills G."/>
            <person name="Bluhm B."/>
            <person name="Cannon C."/>
            <person name="Castanera R."/>
            <person name="Culley D."/>
            <person name="Daum C."/>
            <person name="Ezra D."/>
            <person name="Gonzalez J."/>
            <person name="Henrissat B."/>
            <person name="Kuo A."/>
            <person name="Liang C."/>
            <person name="Lipzen A."/>
            <person name="Lutzoni F."/>
            <person name="Magnuson J."/>
            <person name="Mondo S."/>
            <person name="Nolan M."/>
            <person name="Ohm R."/>
            <person name="Pangilinan J."/>
            <person name="Park H.-J."/>
            <person name="Ramirez L."/>
            <person name="Alfaro M."/>
            <person name="Sun H."/>
            <person name="Tritt A."/>
            <person name="Yoshinaga Y."/>
            <person name="Zwiers L.-H."/>
            <person name="Turgeon B."/>
            <person name="Goodwin S."/>
            <person name="Spatafora J."/>
            <person name="Crous P."/>
            <person name="Grigoriev I."/>
        </authorList>
    </citation>
    <scope>NUCLEOTIDE SEQUENCE</scope>
    <source>
        <strain evidence="3">CBS 161.51</strain>
    </source>
</reference>
<evidence type="ECO:0000313" key="3">
    <source>
        <dbReference type="EMBL" id="KAF1944698.1"/>
    </source>
</evidence>
<accession>A0A6A5SXV8</accession>
<dbReference type="Proteomes" id="UP000800038">
    <property type="component" value="Unassembled WGS sequence"/>
</dbReference>